<keyword evidence="7" id="KW-1185">Reference proteome</keyword>
<gene>
    <name evidence="6" type="ORF">D7X12_16545</name>
</gene>
<evidence type="ECO:0000256" key="2">
    <source>
        <dbReference type="ARBA" id="ARBA00022723"/>
    </source>
</evidence>
<evidence type="ECO:0000313" key="7">
    <source>
        <dbReference type="Proteomes" id="UP000273405"/>
    </source>
</evidence>
<keyword evidence="5" id="KW-0460">Magnesium</keyword>
<keyword evidence="2" id="KW-0479">Metal-binding</keyword>
<evidence type="ECO:0000256" key="1">
    <source>
        <dbReference type="ARBA" id="ARBA00022598"/>
    </source>
</evidence>
<keyword evidence="4" id="KW-0658">Purine biosynthesis</keyword>
<dbReference type="Gene3D" id="3.40.50.300">
    <property type="entry name" value="P-loop containing nucleotide triphosphate hydrolases"/>
    <property type="match status" value="1"/>
</dbReference>
<name>A0A3A8NJ26_9BACT</name>
<evidence type="ECO:0000256" key="3">
    <source>
        <dbReference type="ARBA" id="ARBA00022741"/>
    </source>
</evidence>
<dbReference type="SMART" id="SM00788">
    <property type="entry name" value="Adenylsucc_synt"/>
    <property type="match status" value="1"/>
</dbReference>
<dbReference type="InterPro" id="IPR027417">
    <property type="entry name" value="P-loop_NTPase"/>
</dbReference>
<keyword evidence="3" id="KW-0547">Nucleotide-binding</keyword>
<accession>A0A3A8NJ26</accession>
<dbReference type="EMBL" id="RAWG01000093">
    <property type="protein sequence ID" value="RKH42131.1"/>
    <property type="molecule type" value="Genomic_DNA"/>
</dbReference>
<proteinExistence type="predicted"/>
<dbReference type="SUPFAM" id="SSF52540">
    <property type="entry name" value="P-loop containing nucleoside triphosphate hydrolases"/>
    <property type="match status" value="2"/>
</dbReference>
<dbReference type="InterPro" id="IPR042109">
    <property type="entry name" value="Adenylosuccinate_synth_dom1"/>
</dbReference>
<protein>
    <submittedName>
        <fullName evidence="6">Uncharacterized protein</fullName>
    </submittedName>
</protein>
<dbReference type="Proteomes" id="UP000273405">
    <property type="component" value="Unassembled WGS sequence"/>
</dbReference>
<dbReference type="Gene3D" id="3.40.440.10">
    <property type="entry name" value="Adenylosuccinate Synthetase, subunit A, domain 1"/>
    <property type="match status" value="1"/>
</dbReference>
<dbReference type="InterPro" id="IPR001114">
    <property type="entry name" value="Adenylosuccinate_synthetase"/>
</dbReference>
<reference evidence="7" key="1">
    <citation type="submission" date="2018-09" db="EMBL/GenBank/DDBJ databases">
        <authorList>
            <person name="Livingstone P.G."/>
            <person name="Whitworth D.E."/>
        </authorList>
    </citation>
    <scope>NUCLEOTIDE SEQUENCE [LARGE SCALE GENOMIC DNA]</scope>
    <source>
        <strain evidence="7">CA040B</strain>
    </source>
</reference>
<dbReference type="GO" id="GO:0006164">
    <property type="term" value="P:purine nucleotide biosynthetic process"/>
    <property type="evidence" value="ECO:0007669"/>
    <property type="project" value="UniProtKB-KW"/>
</dbReference>
<comment type="caution">
    <text evidence="6">The sequence shown here is derived from an EMBL/GenBank/DDBJ whole genome shotgun (WGS) entry which is preliminary data.</text>
</comment>
<evidence type="ECO:0000313" key="6">
    <source>
        <dbReference type="EMBL" id="RKH42131.1"/>
    </source>
</evidence>
<dbReference type="GO" id="GO:0000166">
    <property type="term" value="F:nucleotide binding"/>
    <property type="evidence" value="ECO:0007669"/>
    <property type="project" value="UniProtKB-KW"/>
</dbReference>
<sequence>MGSPPPCLQGGSSPGGANMTVTVVVVSGPIGAGKTTLAQRLVQRFGALPLSTRDFLRERFPRTGEGLRPMQDLGASLDRETAGRWLADAVLAAVPSHAPRSHLVVVDAVSSAPQVEGLRRSPRARVVHVHLQASKEERARRSRMSGTAFEEARAHPAELAVDALAPLADLVVDTQRTAPDAVLVRVAGQLGLFGRPSERLVDVLVGGPHGHEDTGRVAEHVAPGYDVLIRVGGLHVGQPAPDAADFTRFQQLPSGTRTAPGAWVVLGPGTPLSLERLRLEMEVQGLPPGQLFIDPAAVLQAGDPGLEAGPSTMRLAADVAALRPFLRPTADVLDDAFARGHRVLLEGSGHPHPGAPARDSTASGCLAEAGIAPGRVRRTLLVCRSGPLEAARQGAGFDWVRLRKAASLNAPTDLAWGLVGELSESNWAARRFEQLTDAARQHLEEVERVAGAPVSLLSTDPVARHLIERTRW</sequence>
<dbReference type="Pfam" id="PF13238">
    <property type="entry name" value="AAA_18"/>
    <property type="match status" value="1"/>
</dbReference>
<organism evidence="6 7">
    <name type="scientific">Corallococcus sicarius</name>
    <dbReference type="NCBI Taxonomy" id="2316726"/>
    <lineage>
        <taxon>Bacteria</taxon>
        <taxon>Pseudomonadati</taxon>
        <taxon>Myxococcota</taxon>
        <taxon>Myxococcia</taxon>
        <taxon>Myxococcales</taxon>
        <taxon>Cystobacterineae</taxon>
        <taxon>Myxococcaceae</taxon>
        <taxon>Corallococcus</taxon>
    </lineage>
</organism>
<dbReference type="GO" id="GO:0004019">
    <property type="term" value="F:adenylosuccinate synthase activity"/>
    <property type="evidence" value="ECO:0007669"/>
    <property type="project" value="InterPro"/>
</dbReference>
<evidence type="ECO:0000256" key="4">
    <source>
        <dbReference type="ARBA" id="ARBA00022755"/>
    </source>
</evidence>
<keyword evidence="1" id="KW-0436">Ligase</keyword>
<evidence type="ECO:0000256" key="5">
    <source>
        <dbReference type="ARBA" id="ARBA00022842"/>
    </source>
</evidence>
<dbReference type="GO" id="GO:0046872">
    <property type="term" value="F:metal ion binding"/>
    <property type="evidence" value="ECO:0007669"/>
    <property type="project" value="UniProtKB-KW"/>
</dbReference>
<dbReference type="AlphaFoldDB" id="A0A3A8NJ26"/>